<dbReference type="AlphaFoldDB" id="A0A7W7T654"/>
<dbReference type="PANTHER" id="PTHR43806">
    <property type="entry name" value="PEPTIDASE S8"/>
    <property type="match status" value="1"/>
</dbReference>
<feature type="chain" id="PRO_5039279112" evidence="9">
    <location>
        <begin position="23"/>
        <end position="1272"/>
    </location>
</feature>
<dbReference type="EMBL" id="JACHJS010000001">
    <property type="protein sequence ID" value="MBB4966717.1"/>
    <property type="molecule type" value="Genomic_DNA"/>
</dbReference>
<dbReference type="InterPro" id="IPR015500">
    <property type="entry name" value="Peptidase_S8_subtilisin-rel"/>
</dbReference>
<dbReference type="Pfam" id="PF00082">
    <property type="entry name" value="Peptidase_S8"/>
    <property type="match status" value="1"/>
</dbReference>
<dbReference type="InterPro" id="IPR022398">
    <property type="entry name" value="Peptidase_S8_His-AS"/>
</dbReference>
<dbReference type="PANTHER" id="PTHR43806:SF11">
    <property type="entry name" value="CEREVISIN-RELATED"/>
    <property type="match status" value="1"/>
</dbReference>
<keyword evidence="12" id="KW-1185">Reference proteome</keyword>
<evidence type="ECO:0000313" key="11">
    <source>
        <dbReference type="EMBL" id="MBB4966717.1"/>
    </source>
</evidence>
<evidence type="ECO:0000256" key="9">
    <source>
        <dbReference type="SAM" id="SignalP"/>
    </source>
</evidence>
<keyword evidence="9" id="KW-0732">Signal</keyword>
<dbReference type="InterPro" id="IPR036852">
    <property type="entry name" value="Peptidase_S8/S53_dom_sf"/>
</dbReference>
<keyword evidence="3 6" id="KW-0378">Hydrolase</keyword>
<feature type="signal peptide" evidence="9">
    <location>
        <begin position="1"/>
        <end position="22"/>
    </location>
</feature>
<name>A0A7W7T654_9PSEU</name>
<dbReference type="InterPro" id="IPR023827">
    <property type="entry name" value="Peptidase_S8_Asp-AS"/>
</dbReference>
<dbReference type="SUPFAM" id="SSF52743">
    <property type="entry name" value="Subtilisin-like"/>
    <property type="match status" value="1"/>
</dbReference>
<protein>
    <submittedName>
        <fullName evidence="11">Subtilisin family serine protease</fullName>
    </submittedName>
</protein>
<gene>
    <name evidence="11" type="ORF">F4559_004076</name>
</gene>
<dbReference type="GO" id="GO:0006508">
    <property type="term" value="P:proteolysis"/>
    <property type="evidence" value="ECO:0007669"/>
    <property type="project" value="UniProtKB-KW"/>
</dbReference>
<evidence type="ECO:0000256" key="5">
    <source>
        <dbReference type="PIRSR" id="PIRSR615500-1"/>
    </source>
</evidence>
<evidence type="ECO:0000256" key="7">
    <source>
        <dbReference type="RuleBase" id="RU003355"/>
    </source>
</evidence>
<evidence type="ECO:0000256" key="1">
    <source>
        <dbReference type="ARBA" id="ARBA00011073"/>
    </source>
</evidence>
<dbReference type="PROSITE" id="PS00138">
    <property type="entry name" value="SUBTILASE_SER"/>
    <property type="match status" value="1"/>
</dbReference>
<dbReference type="RefSeq" id="WP_184670919.1">
    <property type="nucleotide sequence ID" value="NZ_BAABAI010000022.1"/>
</dbReference>
<dbReference type="InterPro" id="IPR000209">
    <property type="entry name" value="Peptidase_S8/S53_dom"/>
</dbReference>
<comment type="caution">
    <text evidence="11">The sequence shown here is derived from an EMBL/GenBank/DDBJ whole genome shotgun (WGS) entry which is preliminary data.</text>
</comment>
<feature type="active site" description="Charge relay system" evidence="5 6">
    <location>
        <position position="222"/>
    </location>
</feature>
<evidence type="ECO:0000256" key="8">
    <source>
        <dbReference type="SAM" id="MobiDB-lite"/>
    </source>
</evidence>
<dbReference type="Gene3D" id="3.50.30.30">
    <property type="match status" value="1"/>
</dbReference>
<dbReference type="Gene3D" id="3.40.50.200">
    <property type="entry name" value="Peptidase S8/S53 domain"/>
    <property type="match status" value="1"/>
</dbReference>
<dbReference type="CDD" id="cd07487">
    <property type="entry name" value="Peptidases_S8_1"/>
    <property type="match status" value="1"/>
</dbReference>
<dbReference type="PROSITE" id="PS00136">
    <property type="entry name" value="SUBTILASE_ASP"/>
    <property type="match status" value="1"/>
</dbReference>
<keyword evidence="4 6" id="KW-0720">Serine protease</keyword>
<dbReference type="Proteomes" id="UP000542674">
    <property type="component" value="Unassembled WGS sequence"/>
</dbReference>
<evidence type="ECO:0000256" key="4">
    <source>
        <dbReference type="ARBA" id="ARBA00022825"/>
    </source>
</evidence>
<organism evidence="11 12">
    <name type="scientific">Saccharothrix violaceirubra</name>
    <dbReference type="NCBI Taxonomy" id="413306"/>
    <lineage>
        <taxon>Bacteria</taxon>
        <taxon>Bacillati</taxon>
        <taxon>Actinomycetota</taxon>
        <taxon>Actinomycetes</taxon>
        <taxon>Pseudonocardiales</taxon>
        <taxon>Pseudonocardiaceae</taxon>
        <taxon>Saccharothrix</taxon>
    </lineage>
</organism>
<evidence type="ECO:0000259" key="10">
    <source>
        <dbReference type="Pfam" id="PF00082"/>
    </source>
</evidence>
<sequence length="1272" mass="131810">MSARFRALAGAALLVCAIPLYGAPPGASAAPGGTPPARTAPAEPGPAEPASPHRVTLITGDVVVYDDNPAAARIEPAPRENGGRLAFTTTTNSRGVSVYPSDAVPLITAGRLDPALFNVTTLAAEGRTDGETPVIPVIAKTDGRPAALAVTTHLTGAVGLRVDKAQAPGFWNALKSDSLGLSKVSLDRKVKPVLDHAAPRSAPAAAPDPDAEGTGVTVAVVDTGIDVGHPDLVGRVAAEADFSGDGDTGDHHGHGTHVASTIAGSGAASGGKYRGVAPGATLLSAKVFDRTGSGDESQVMAGIEWAVAQGAKIVNLSLGAGVTDGTDPLSELVDRLSAEHGTLFVAAAGNSGSGDRTVTTPGAAASALTVGAVDRDDRLAWFSSRGPRLRDALVKPEIVAPGVDVVAARAAGTSMGTPVDDRYTSSSGTSMATPHVAGAAALLAQQHPDWTGGVIKDVLASTAKDVGLKWYEQGAGRLDIPRALTQRMTGPASAGFGRVEGTEPAAHQVVYRNEGGTPQHVDLSLGVQSWDGTPPKPDSMRLTTGSLSLPPGSTAATTVTVDPDAGPAGVYGGTIVVGDAQGGTIRTPVSTYNPPPAQPISVRVLDSTGAPATEALAQVVDDALGEGNRNDPFLDQVEHWVDLVGGVGRVSLPRSTYSVLGWVVENGLTARRWCGLGASELVVDKPTTVTLDCRAAVPVRGDTTVRTDQRDRTVTLRRVLPAPAGGVGNTTEIGLSAGAADWETRVTPAAPTKVGAISLQDYAILGSAAVDLVDAGGRRLDPGYDVGSVTGSLVGGHRFALVPPGGDVKGKAVVVRIAPPTGAADPVGAVDLAMSKAAQTAARAGAAALVAYVDLPGAIAPTPPVGAALPVFTLDQAQGESLRAKGGDVTITVRATPEAMFNLSVVDRNGVPKDRVRRYRPEDLVATRTAYHADQPGLTAGKSWYAFPDGLWKTQFVQGVGITAPGTWTEYTGPGDQRTVWKRVTTLGVPGRAALSINRFNVYKPGERTRPDEFWFRAPLRPGAVELNADHPGRYPSAEGRWRVPCSQCREGDMFTPALQWVDGQGFVSPQENSKYFATTTARLFRDDLEILPVKDPFARFPRFALAPRSARYRLEVTDVMAGAGRIGAPSTLLFGHARRIETTWTFTSSRSDDAPPPGYSCQHGDRCAFQPLIQVDYRLPLDVTNTLSGDTFDLAVASHTGAHDAGPVVWVHVAWSTDGTTWTDVVAKPRGGGVWSVAAPAASGDVSLRVDARDSRGNTVRQTIRGTYRSG</sequence>
<accession>A0A7W7T654</accession>
<dbReference type="PRINTS" id="PR00723">
    <property type="entry name" value="SUBTILISIN"/>
</dbReference>
<evidence type="ECO:0000256" key="3">
    <source>
        <dbReference type="ARBA" id="ARBA00022801"/>
    </source>
</evidence>
<comment type="similarity">
    <text evidence="1 6 7">Belongs to the peptidase S8 family.</text>
</comment>
<feature type="domain" description="Peptidase S8/S53" evidence="10">
    <location>
        <begin position="213"/>
        <end position="466"/>
    </location>
</feature>
<feature type="region of interest" description="Disordered" evidence="8">
    <location>
        <begin position="27"/>
        <end position="53"/>
    </location>
</feature>
<evidence type="ECO:0000313" key="12">
    <source>
        <dbReference type="Proteomes" id="UP000542674"/>
    </source>
</evidence>
<evidence type="ECO:0000256" key="2">
    <source>
        <dbReference type="ARBA" id="ARBA00022670"/>
    </source>
</evidence>
<dbReference type="GO" id="GO:0004252">
    <property type="term" value="F:serine-type endopeptidase activity"/>
    <property type="evidence" value="ECO:0007669"/>
    <property type="project" value="UniProtKB-UniRule"/>
</dbReference>
<feature type="active site" description="Charge relay system" evidence="5 6">
    <location>
        <position position="254"/>
    </location>
</feature>
<keyword evidence="2 6" id="KW-0645">Protease</keyword>
<dbReference type="PROSITE" id="PS51892">
    <property type="entry name" value="SUBTILASE"/>
    <property type="match status" value="1"/>
</dbReference>
<dbReference type="InterPro" id="IPR050131">
    <property type="entry name" value="Peptidase_S8_subtilisin-like"/>
</dbReference>
<feature type="active site" description="Charge relay system" evidence="5 6">
    <location>
        <position position="430"/>
    </location>
</feature>
<feature type="compositionally biased region" description="Low complexity" evidence="8">
    <location>
        <begin position="27"/>
        <end position="42"/>
    </location>
</feature>
<dbReference type="PROSITE" id="PS00137">
    <property type="entry name" value="SUBTILASE_HIS"/>
    <property type="match status" value="1"/>
</dbReference>
<evidence type="ECO:0000256" key="6">
    <source>
        <dbReference type="PROSITE-ProRule" id="PRU01240"/>
    </source>
</evidence>
<proteinExistence type="inferred from homology"/>
<dbReference type="InterPro" id="IPR023828">
    <property type="entry name" value="Peptidase_S8_Ser-AS"/>
</dbReference>
<reference evidence="11 12" key="1">
    <citation type="submission" date="2020-08" db="EMBL/GenBank/DDBJ databases">
        <title>Sequencing the genomes of 1000 actinobacteria strains.</title>
        <authorList>
            <person name="Klenk H.-P."/>
        </authorList>
    </citation>
    <scope>NUCLEOTIDE SEQUENCE [LARGE SCALE GENOMIC DNA]</scope>
    <source>
        <strain evidence="11 12">DSM 45084</strain>
    </source>
</reference>